<feature type="transmembrane region" description="Helical" evidence="5">
    <location>
        <begin position="373"/>
        <end position="395"/>
    </location>
</feature>
<accession>A0A2K8MNF9</accession>
<feature type="transmembrane region" description="Helical" evidence="5">
    <location>
        <begin position="27"/>
        <end position="46"/>
    </location>
</feature>
<feature type="transmembrane region" description="Helical" evidence="5">
    <location>
        <begin position="239"/>
        <end position="255"/>
    </location>
</feature>
<organism evidence="7 8">
    <name type="scientific">Sphingomonas psychrotolerans</name>
    <dbReference type="NCBI Taxonomy" id="1327635"/>
    <lineage>
        <taxon>Bacteria</taxon>
        <taxon>Pseudomonadati</taxon>
        <taxon>Pseudomonadota</taxon>
        <taxon>Alphaproteobacteria</taxon>
        <taxon>Sphingomonadales</taxon>
        <taxon>Sphingomonadaceae</taxon>
        <taxon>Sphingomonas</taxon>
    </lineage>
</organism>
<comment type="subcellular location">
    <subcellularLocation>
        <location evidence="1">Membrane</location>
        <topology evidence="1">Multi-pass membrane protein</topology>
    </subcellularLocation>
</comment>
<keyword evidence="4 5" id="KW-0472">Membrane</keyword>
<feature type="transmembrane region" description="Helical" evidence="5">
    <location>
        <begin position="82"/>
        <end position="103"/>
    </location>
</feature>
<reference evidence="7 8" key="1">
    <citation type="submission" date="2017-11" db="EMBL/GenBank/DDBJ databases">
        <title>Complete genome sequence of Sphingomonas sp. Strain Cra20, a psychrotolerant potential plant growth promoting rhizobacteria.</title>
        <authorList>
            <person name="Luo Y."/>
        </authorList>
    </citation>
    <scope>NUCLEOTIDE SEQUENCE [LARGE SCALE GENOMIC DNA]</scope>
    <source>
        <strain evidence="7 8">Cra20</strain>
    </source>
</reference>
<dbReference type="KEGG" id="sphc:CVN68_21910"/>
<feature type="transmembrane region" description="Helical" evidence="5">
    <location>
        <begin position="136"/>
        <end position="156"/>
    </location>
</feature>
<name>A0A2K8MNF9_9SPHN</name>
<feature type="transmembrane region" description="Helical" evidence="5">
    <location>
        <begin position="210"/>
        <end position="227"/>
    </location>
</feature>
<feature type="transmembrane region" description="Helical" evidence="5">
    <location>
        <begin position="290"/>
        <end position="311"/>
    </location>
</feature>
<sequence length="467" mass="49760">MIGCAADCDCQVGRGTMSKSADTKSGLEFGPIAGGLLAVALILGGAARLEVLSTLLVRLVAIGVLVVLVARQDSFRSLGRHWPAFILVALVALQLVPLPFGVWSSLPGRQLEVDIFSQLPNPHPWMPLSMHPPGTFNTLLSLLPPLALLMSLPLVGLTWRRRLIYLLIAIALINGVFGMLQLAMGEESPLRLYAVTNRDSAVGLFANRNHSASLMACAIPFLLWWAATPSAKLPGSSRGLLAAGAVCILFISIAATASRSGIVLALGATLVSILAYHGGRLRRLSWRVRVGVIVGAVLLTVIALGLFPLVLSRFAEASPAEDLRFLVLNDLAGMARAVFPAGSGFGTFDVVYRGYENVDILRPTYLNHAHNDLIELIIEGGLPAFLLLLAALIWYARTAVRAAAARRQKRPEAELAVAALLAVAILFAHSIFDYPLRTPALACVLALATGLLLPPVARRARRGALSD</sequence>
<evidence type="ECO:0000256" key="2">
    <source>
        <dbReference type="ARBA" id="ARBA00022692"/>
    </source>
</evidence>
<dbReference type="Proteomes" id="UP000229081">
    <property type="component" value="Chromosome"/>
</dbReference>
<keyword evidence="8" id="KW-1185">Reference proteome</keyword>
<dbReference type="GO" id="GO:0016020">
    <property type="term" value="C:membrane"/>
    <property type="evidence" value="ECO:0007669"/>
    <property type="project" value="UniProtKB-SubCell"/>
</dbReference>
<dbReference type="AlphaFoldDB" id="A0A2K8MNF9"/>
<keyword evidence="3 5" id="KW-1133">Transmembrane helix</keyword>
<feature type="transmembrane region" description="Helical" evidence="5">
    <location>
        <begin position="415"/>
        <end position="432"/>
    </location>
</feature>
<dbReference type="InterPro" id="IPR051533">
    <property type="entry name" value="WaaL-like"/>
</dbReference>
<evidence type="ECO:0000313" key="7">
    <source>
        <dbReference type="EMBL" id="ATY34286.1"/>
    </source>
</evidence>
<evidence type="ECO:0000256" key="3">
    <source>
        <dbReference type="ARBA" id="ARBA00022989"/>
    </source>
</evidence>
<evidence type="ECO:0000259" key="6">
    <source>
        <dbReference type="Pfam" id="PF04932"/>
    </source>
</evidence>
<dbReference type="Pfam" id="PF04932">
    <property type="entry name" value="Wzy_C"/>
    <property type="match status" value="1"/>
</dbReference>
<feature type="transmembrane region" description="Helical" evidence="5">
    <location>
        <begin position="438"/>
        <end position="457"/>
    </location>
</feature>
<dbReference type="PANTHER" id="PTHR37422:SF23">
    <property type="entry name" value="TEICHURONIC ACID BIOSYNTHESIS PROTEIN TUAE"/>
    <property type="match status" value="1"/>
</dbReference>
<feature type="transmembrane region" description="Helical" evidence="5">
    <location>
        <begin position="261"/>
        <end position="278"/>
    </location>
</feature>
<evidence type="ECO:0000256" key="5">
    <source>
        <dbReference type="SAM" id="Phobius"/>
    </source>
</evidence>
<dbReference type="EMBL" id="CP024923">
    <property type="protein sequence ID" value="ATY34286.1"/>
    <property type="molecule type" value="Genomic_DNA"/>
</dbReference>
<dbReference type="PANTHER" id="PTHR37422">
    <property type="entry name" value="TEICHURONIC ACID BIOSYNTHESIS PROTEIN TUAE"/>
    <property type="match status" value="1"/>
</dbReference>
<keyword evidence="2 5" id="KW-0812">Transmembrane</keyword>
<feature type="transmembrane region" description="Helical" evidence="5">
    <location>
        <begin position="163"/>
        <end position="184"/>
    </location>
</feature>
<evidence type="ECO:0000256" key="4">
    <source>
        <dbReference type="ARBA" id="ARBA00023136"/>
    </source>
</evidence>
<feature type="domain" description="O-antigen ligase-related" evidence="6">
    <location>
        <begin position="245"/>
        <end position="389"/>
    </location>
</feature>
<evidence type="ECO:0000256" key="1">
    <source>
        <dbReference type="ARBA" id="ARBA00004141"/>
    </source>
</evidence>
<dbReference type="InterPro" id="IPR007016">
    <property type="entry name" value="O-antigen_ligase-rel_domated"/>
</dbReference>
<gene>
    <name evidence="7" type="ORF">CVN68_21910</name>
</gene>
<evidence type="ECO:0000313" key="8">
    <source>
        <dbReference type="Proteomes" id="UP000229081"/>
    </source>
</evidence>
<protein>
    <recommendedName>
        <fullName evidence="6">O-antigen ligase-related domain-containing protein</fullName>
    </recommendedName>
</protein>
<proteinExistence type="predicted"/>
<feature type="transmembrane region" description="Helical" evidence="5">
    <location>
        <begin position="52"/>
        <end position="70"/>
    </location>
</feature>